<dbReference type="Proteomes" id="UP001054889">
    <property type="component" value="Unassembled WGS sequence"/>
</dbReference>
<accession>A0AAV5C4S3</accession>
<comment type="caution">
    <text evidence="3">The sequence shown here is derived from an EMBL/GenBank/DDBJ whole genome shotgun (WGS) entry which is preliminary data.</text>
</comment>
<sequence>MDLLFPSIVFACACYGLIILWLIFRVLDASMNINECGYPVSSSVEVVGVHGLEPALAPGAVSPAFDLLVRVDNRHMCDQYREGGSVTVYYAGVPLAHGHTPSFRVGATAAVTFTVNATSEAVGVPEDLFRLMWAERRWGAAQLEISMKLGWPGCESFAWSVDLDG</sequence>
<gene>
    <name evidence="3" type="primary">ga09904</name>
    <name evidence="3" type="ORF">PR202_ga09904</name>
</gene>
<dbReference type="AlphaFoldDB" id="A0AAV5C4S3"/>
<evidence type="ECO:0000259" key="2">
    <source>
        <dbReference type="Pfam" id="PF03168"/>
    </source>
</evidence>
<protein>
    <recommendedName>
        <fullName evidence="2">Late embryogenesis abundant protein LEA-2 subgroup domain-containing protein</fullName>
    </recommendedName>
</protein>
<evidence type="ECO:0000313" key="3">
    <source>
        <dbReference type="EMBL" id="GJM93356.1"/>
    </source>
</evidence>
<dbReference type="InterPro" id="IPR004864">
    <property type="entry name" value="LEA_2"/>
</dbReference>
<keyword evidence="1" id="KW-1133">Transmembrane helix</keyword>
<feature type="transmembrane region" description="Helical" evidence="1">
    <location>
        <begin position="6"/>
        <end position="24"/>
    </location>
</feature>
<dbReference type="Pfam" id="PF03168">
    <property type="entry name" value="LEA_2"/>
    <property type="match status" value="1"/>
</dbReference>
<evidence type="ECO:0000313" key="4">
    <source>
        <dbReference type="Proteomes" id="UP001054889"/>
    </source>
</evidence>
<reference evidence="3" key="2">
    <citation type="submission" date="2021-12" db="EMBL/GenBank/DDBJ databases">
        <title>Resequencing data analysis of finger millet.</title>
        <authorList>
            <person name="Hatakeyama M."/>
            <person name="Aluri S."/>
            <person name="Balachadran M.T."/>
            <person name="Sivarajan S.R."/>
            <person name="Poveda L."/>
            <person name="Shimizu-Inatsugi R."/>
            <person name="Schlapbach R."/>
            <person name="Sreeman S.M."/>
            <person name="Shimizu K.K."/>
        </authorList>
    </citation>
    <scope>NUCLEOTIDE SEQUENCE</scope>
</reference>
<reference evidence="3" key="1">
    <citation type="journal article" date="2018" name="DNA Res.">
        <title>Multiple hybrid de novo genome assembly of finger millet, an orphan allotetraploid crop.</title>
        <authorList>
            <person name="Hatakeyama M."/>
            <person name="Aluri S."/>
            <person name="Balachadran M.T."/>
            <person name="Sivarajan S.R."/>
            <person name="Patrignani A."/>
            <person name="Gruter S."/>
            <person name="Poveda L."/>
            <person name="Shimizu-Inatsugi R."/>
            <person name="Baeten J."/>
            <person name="Francoijs K.J."/>
            <person name="Nataraja K.N."/>
            <person name="Reddy Y.A.N."/>
            <person name="Phadnis S."/>
            <person name="Ravikumar R.L."/>
            <person name="Schlapbach R."/>
            <person name="Sreeman S.M."/>
            <person name="Shimizu K.K."/>
        </authorList>
    </citation>
    <scope>NUCLEOTIDE SEQUENCE</scope>
</reference>
<keyword evidence="1" id="KW-0812">Transmembrane</keyword>
<dbReference type="PANTHER" id="PTHR33994:SF24">
    <property type="entry name" value="OS01G0712500 PROTEIN"/>
    <property type="match status" value="1"/>
</dbReference>
<feature type="domain" description="Late embryogenesis abundant protein LEA-2 subgroup" evidence="2">
    <location>
        <begin position="70"/>
        <end position="157"/>
    </location>
</feature>
<keyword evidence="1" id="KW-0472">Membrane</keyword>
<proteinExistence type="predicted"/>
<name>A0AAV5C4S3_ELECO</name>
<dbReference type="PANTHER" id="PTHR33994">
    <property type="entry name" value="OS04G0515000 PROTEIN"/>
    <property type="match status" value="1"/>
</dbReference>
<dbReference type="EMBL" id="BQKI01000004">
    <property type="protein sequence ID" value="GJM93356.1"/>
    <property type="molecule type" value="Genomic_DNA"/>
</dbReference>
<organism evidence="3 4">
    <name type="scientific">Eleusine coracana subsp. coracana</name>
    <dbReference type="NCBI Taxonomy" id="191504"/>
    <lineage>
        <taxon>Eukaryota</taxon>
        <taxon>Viridiplantae</taxon>
        <taxon>Streptophyta</taxon>
        <taxon>Embryophyta</taxon>
        <taxon>Tracheophyta</taxon>
        <taxon>Spermatophyta</taxon>
        <taxon>Magnoliopsida</taxon>
        <taxon>Liliopsida</taxon>
        <taxon>Poales</taxon>
        <taxon>Poaceae</taxon>
        <taxon>PACMAD clade</taxon>
        <taxon>Chloridoideae</taxon>
        <taxon>Cynodonteae</taxon>
        <taxon>Eleusininae</taxon>
        <taxon>Eleusine</taxon>
    </lineage>
</organism>
<keyword evidence="4" id="KW-1185">Reference proteome</keyword>
<evidence type="ECO:0000256" key="1">
    <source>
        <dbReference type="SAM" id="Phobius"/>
    </source>
</evidence>